<feature type="region of interest" description="Disordered" evidence="1">
    <location>
        <begin position="1"/>
        <end position="28"/>
    </location>
</feature>
<proteinExistence type="predicted"/>
<evidence type="ECO:0008006" key="4">
    <source>
        <dbReference type="Google" id="ProtNLM"/>
    </source>
</evidence>
<dbReference type="EMBL" id="FMXM01000014">
    <property type="protein sequence ID" value="SDA89963.1"/>
    <property type="molecule type" value="Genomic_DNA"/>
</dbReference>
<dbReference type="OrthoDB" id="9800971at2"/>
<evidence type="ECO:0000313" key="3">
    <source>
        <dbReference type="Proteomes" id="UP000198588"/>
    </source>
</evidence>
<dbReference type="AlphaFoldDB" id="A0A1G5Z6D9"/>
<gene>
    <name evidence="2" type="ORF">SAMN02927914_04243</name>
</gene>
<organism evidence="2 3">
    <name type="scientific">Mesorhizobium qingshengii</name>
    <dbReference type="NCBI Taxonomy" id="1165689"/>
    <lineage>
        <taxon>Bacteria</taxon>
        <taxon>Pseudomonadati</taxon>
        <taxon>Pseudomonadota</taxon>
        <taxon>Alphaproteobacteria</taxon>
        <taxon>Hyphomicrobiales</taxon>
        <taxon>Phyllobacteriaceae</taxon>
        <taxon>Mesorhizobium</taxon>
    </lineage>
</organism>
<accession>A0A1G5Z6D9</accession>
<sequence>MSFLKRLFGGGGGSGEAGEPKSAAPAKQVEHKGFLISATPYKTDGQYQTCGVVSKEIDGVIKEHKFIRADRFAGLDDAVDISIKKGMQLVDEQGERIFG</sequence>
<evidence type="ECO:0000256" key="1">
    <source>
        <dbReference type="SAM" id="MobiDB-lite"/>
    </source>
</evidence>
<protein>
    <recommendedName>
        <fullName evidence="4">Transcription activator HlyU</fullName>
    </recommendedName>
</protein>
<dbReference type="InterPro" id="IPR018772">
    <property type="entry name" value="Transcription_activator_HlyU"/>
</dbReference>
<dbReference type="Pfam" id="PF10115">
    <property type="entry name" value="HlyU"/>
    <property type="match status" value="1"/>
</dbReference>
<name>A0A1G5Z6D9_9HYPH</name>
<dbReference type="Proteomes" id="UP000198588">
    <property type="component" value="Unassembled WGS sequence"/>
</dbReference>
<reference evidence="2 3" key="1">
    <citation type="submission" date="2016-10" db="EMBL/GenBank/DDBJ databases">
        <authorList>
            <person name="de Groot N.N."/>
        </authorList>
    </citation>
    <scope>NUCLEOTIDE SEQUENCE [LARGE SCALE GENOMIC DNA]</scope>
    <source>
        <strain evidence="2 3">CGMCC 1.12097</strain>
    </source>
</reference>
<evidence type="ECO:0000313" key="2">
    <source>
        <dbReference type="EMBL" id="SDA89963.1"/>
    </source>
</evidence>
<dbReference type="RefSeq" id="WP_091582075.1">
    <property type="nucleotide sequence ID" value="NZ_FMXM01000014.1"/>
</dbReference>